<name>A0A3G6M4W0_CHRCU</name>
<proteinExistence type="predicted"/>
<organism evidence="1 2">
    <name type="scientific">Chryseobacterium carnipullorum</name>
    <dbReference type="NCBI Taxonomy" id="1124835"/>
    <lineage>
        <taxon>Bacteria</taxon>
        <taxon>Pseudomonadati</taxon>
        <taxon>Bacteroidota</taxon>
        <taxon>Flavobacteriia</taxon>
        <taxon>Flavobacteriales</taxon>
        <taxon>Weeksellaceae</taxon>
        <taxon>Chryseobacterium group</taxon>
        <taxon>Chryseobacterium</taxon>
    </lineage>
</organism>
<dbReference type="RefSeq" id="WP_164466264.1">
    <property type="nucleotide sequence ID" value="NZ_CP033921.1"/>
</dbReference>
<dbReference type="EMBL" id="CP033920">
    <property type="protein sequence ID" value="AZA50710.1"/>
    <property type="molecule type" value="Genomic_DNA"/>
</dbReference>
<dbReference type="AlphaFoldDB" id="A0A3G6M4W0"/>
<dbReference type="KEGG" id="ccau:EG346_22165"/>
<evidence type="ECO:0000313" key="1">
    <source>
        <dbReference type="EMBL" id="AZA50710.1"/>
    </source>
</evidence>
<evidence type="ECO:0000313" key="2">
    <source>
        <dbReference type="Proteomes" id="UP000273270"/>
    </source>
</evidence>
<sequence length="59" mass="7230">MSEIYYLKNKVLTPLSRQIKVQFLIRIYAKKKIKDEDFSMWRCFFIVKDASLSRLKRIE</sequence>
<gene>
    <name evidence="1" type="ORF">EG346_22165</name>
</gene>
<keyword evidence="2" id="KW-1185">Reference proteome</keyword>
<reference evidence="2" key="1">
    <citation type="submission" date="2018-11" db="EMBL/GenBank/DDBJ databases">
        <title>Proposal to divide the Flavobacteriaceae and reorganize its genera based on Amino Acid Identity values calculated from whole genome sequences.</title>
        <authorList>
            <person name="Nicholson A.C."/>
            <person name="Gulvik C.A."/>
            <person name="Whitney A.M."/>
            <person name="Humrighouse B.W."/>
            <person name="Bell M."/>
            <person name="Holmes B."/>
            <person name="Steigerwalt A.G."/>
            <person name="Villarma A."/>
            <person name="Sheth M."/>
            <person name="Batra D."/>
            <person name="Pryor J."/>
            <person name="Bernardet J.-F."/>
            <person name="Hugo C."/>
            <person name="Kampfer P."/>
            <person name="Newman J."/>
            <person name="McQuiston J.R."/>
        </authorList>
    </citation>
    <scope>NUCLEOTIDE SEQUENCE [LARGE SCALE GENOMIC DNA]</scope>
    <source>
        <strain evidence="2">G0188</strain>
    </source>
</reference>
<protein>
    <submittedName>
        <fullName evidence="1">Uncharacterized protein</fullName>
    </submittedName>
</protein>
<dbReference type="Proteomes" id="UP000273270">
    <property type="component" value="Chromosome"/>
</dbReference>
<accession>A0A3G6M4W0</accession>